<feature type="compositionally biased region" description="Polar residues" evidence="5">
    <location>
        <begin position="369"/>
        <end position="385"/>
    </location>
</feature>
<evidence type="ECO:0000256" key="5">
    <source>
        <dbReference type="SAM" id="MobiDB-lite"/>
    </source>
</evidence>
<comment type="caution">
    <text evidence="7">The sequence shown here is derived from an EMBL/GenBank/DDBJ whole genome shotgun (WGS) entry which is preliminary data.</text>
</comment>
<gene>
    <name evidence="7" type="ORF">OEA41_005004</name>
</gene>
<reference evidence="7" key="1">
    <citation type="submission" date="2022-11" db="EMBL/GenBank/DDBJ databases">
        <title>Chromosomal genome sequence assembly and mating type (MAT) locus characterization of the leprose asexual lichenized fungus Lepraria neglecta (Nyl.) Erichsen.</title>
        <authorList>
            <person name="Allen J.L."/>
            <person name="Pfeffer B."/>
        </authorList>
    </citation>
    <scope>NUCLEOTIDE SEQUENCE</scope>
    <source>
        <strain evidence="7">Allen 5258</strain>
    </source>
</reference>
<dbReference type="Pfam" id="PF20654">
    <property type="entry name" value="Sec3_C-term"/>
    <property type="match status" value="1"/>
</dbReference>
<dbReference type="Gene3D" id="2.30.29.90">
    <property type="match status" value="1"/>
</dbReference>
<dbReference type="PANTHER" id="PTHR16092:SF14">
    <property type="entry name" value="EXOCYST COMPLEX COMPONENT 1 ISOFORM X1"/>
    <property type="match status" value="1"/>
</dbReference>
<dbReference type="CDD" id="cd13315">
    <property type="entry name" value="PH_Sec3"/>
    <property type="match status" value="1"/>
</dbReference>
<feature type="region of interest" description="Disordered" evidence="5">
    <location>
        <begin position="1"/>
        <end position="63"/>
    </location>
</feature>
<keyword evidence="4" id="KW-0175">Coiled coil</keyword>
<feature type="compositionally biased region" description="Basic and acidic residues" evidence="5">
    <location>
        <begin position="417"/>
        <end position="427"/>
    </location>
</feature>
<feature type="region of interest" description="Disordered" evidence="5">
    <location>
        <begin position="240"/>
        <end position="706"/>
    </location>
</feature>
<feature type="compositionally biased region" description="Polar residues" evidence="5">
    <location>
        <begin position="637"/>
        <end position="648"/>
    </location>
</feature>
<feature type="compositionally biased region" description="Basic and acidic residues" evidence="5">
    <location>
        <begin position="276"/>
        <end position="291"/>
    </location>
</feature>
<dbReference type="Pfam" id="PF15277">
    <property type="entry name" value="Sec3-PIP2_bind"/>
    <property type="match status" value="1"/>
</dbReference>
<dbReference type="GO" id="GO:0000145">
    <property type="term" value="C:exocyst"/>
    <property type="evidence" value="ECO:0007669"/>
    <property type="project" value="InterPro"/>
</dbReference>
<dbReference type="GO" id="GO:0005546">
    <property type="term" value="F:phosphatidylinositol-4,5-bisphosphate binding"/>
    <property type="evidence" value="ECO:0007669"/>
    <property type="project" value="TreeGrafter"/>
</dbReference>
<sequence>MNVSNSGQRLRGPPNGAPLGPGGRPIQDQRNGSALSVTNGASAHSDRNASGAQMSRAEKFEDEKKRIIESCFGKKEPDGSISESYITHIRIDEDAAYPSSPPPRESPSENKKPRVIVVAVRKSGRVRMHKARENANGTFSIGKTWVLDDLTVIESFTNAIPNTPEEQLNKQRAGPTGFLVTVQKPYYWNAHTAKEKDFFIFSLIKIYKKYTAGRLPELHGFSSQELEQIGAVPGIQNNVQTAAQPNGSTGPSPRVPSQEPPNIREPRSSNAPPPETSRERRPRPSQERPSQERPPQPSQERQLHSTVSHPLRTANSNDRIHLPGAFPSTDSVHDPSPRTSQPQLRNKRSESPALHSKGSQPEFRRPAAAQSTDSFRSGQESQALPSSRSSHERSRSRPNGTYQAGGSAVNVGQQRSTEPEERPRTAVKDNPFTAQDRGADRQLGAFNFNPRSSEKSLDQLIPTRPQDRRNGSSRDPSASSREPSRGGRGAPSLNHSESSEHFPDETRPTTASSHDVQPSPLSAQEVTSSQATANDDELKTPQATTTNFPPTPPPETPTEEAHRPGLGPMIKKKSTTEVASKFRRAATAYNAFKPRAGAAAENPQDDNTASGDGITGVFQAPSLLKAMSQEDSRPGTPKQSQDNRPSTPETKKDVPVINVTTSPAKPVTPASPEPPIQKAVPAEKPPPIPDKDLDERRKKRRSDHSAKYAKALGINPSLLEGRTFEIEAALNDFGWGEESNERITFEDLETGIRKELARVEAGSWLGTVENNDDRAVAVSDMMDRVIAECEALDGLLTLYNVELGTLSEDVAYIEAQSQGLQVQTANQKLLQTELKNLLDTISISASQLQVLNDASLTKTRGIQEVEGTLAQLYSAMLTIDPKLRHNDNRPTTADQASLDRSNSTGHGGSELSSMHAVREKREGYRQKSVDFIQRLKQYMSVKFRDMEAETLDALEKNRNNKASANPTKLDHHLHDRPKQDLWMYSPLILFAREIEPPEWDDLLRMYEGYAKRPYQDEFRDNMFAWKRITRKPAGDEQDVLFTTQEKEPESLVGRKLTVKRAKTVRTDGSSRISSGDKPNDGKVTAYEAFAGALSEMARVMFVEQNFVVDLFHASSLDTRDFIEAIATDPEQRRGGDLIVKKPFDPDRNMAKKVLGVMEDIYSFWPNDLQSLVDWAIKQDALNGVGVLFALESQLSEVEETNQEFLSQAVTKVHDRLATQFTRFVEEQIRGIEDTKVKIKKRKGVIAFMKTFPNFSTALENMLPPTRSLDHLPVRALVNDAYGRMNKAMFESLKFIAKESPTATQTGGDPEDKEALNYHILLIENMNHYIEEVIVRNNLILEDWNFRARAEMSEHMELYLDAVIRRPLGKLLDFLESTESLIHNNPGSPATIATRASHSRSTFKKILSNYDAKEIRRGIETLKKRVEKHFGEGDDTAGLSRDLVTKVCKECEARYLDIGERVSKVVREVYEGTLEVEWRREDVVAAFKK</sequence>
<feature type="compositionally biased region" description="Basic and acidic residues" evidence="5">
    <location>
        <begin position="497"/>
        <end position="507"/>
    </location>
</feature>
<dbReference type="InterPro" id="IPR048628">
    <property type="entry name" value="Sec3_C"/>
</dbReference>
<organism evidence="7 8">
    <name type="scientific">Lepraria neglecta</name>
    <dbReference type="NCBI Taxonomy" id="209136"/>
    <lineage>
        <taxon>Eukaryota</taxon>
        <taxon>Fungi</taxon>
        <taxon>Dikarya</taxon>
        <taxon>Ascomycota</taxon>
        <taxon>Pezizomycotina</taxon>
        <taxon>Lecanoromycetes</taxon>
        <taxon>OSLEUM clade</taxon>
        <taxon>Lecanoromycetidae</taxon>
        <taxon>Lecanorales</taxon>
        <taxon>Lecanorineae</taxon>
        <taxon>Stereocaulaceae</taxon>
        <taxon>Lepraria</taxon>
    </lineage>
</organism>
<dbReference type="InterPro" id="IPR019160">
    <property type="entry name" value="Sec3_CC"/>
</dbReference>
<name>A0AAD9YZ08_9LECA</name>
<feature type="compositionally biased region" description="Polar residues" evidence="5">
    <location>
        <begin position="304"/>
        <end position="317"/>
    </location>
</feature>
<proteinExistence type="inferred from homology"/>
<feature type="compositionally biased region" description="Polar residues" evidence="5">
    <location>
        <begin position="28"/>
        <end position="53"/>
    </location>
</feature>
<evidence type="ECO:0000256" key="4">
    <source>
        <dbReference type="ARBA" id="ARBA00023054"/>
    </source>
</evidence>
<evidence type="ECO:0000256" key="2">
    <source>
        <dbReference type="ARBA" id="ARBA00022448"/>
    </source>
</evidence>
<feature type="compositionally biased region" description="Polar residues" evidence="5">
    <location>
        <begin position="398"/>
        <end position="416"/>
    </location>
</feature>
<evidence type="ECO:0000256" key="3">
    <source>
        <dbReference type="ARBA" id="ARBA00022483"/>
    </source>
</evidence>
<keyword evidence="3" id="KW-0268">Exocytosis</keyword>
<accession>A0AAD9YZ08</accession>
<feature type="compositionally biased region" description="Low complexity" evidence="5">
    <location>
        <begin position="9"/>
        <end position="18"/>
    </location>
</feature>
<evidence type="ECO:0000313" key="8">
    <source>
        <dbReference type="Proteomes" id="UP001276659"/>
    </source>
</evidence>
<feature type="compositionally biased region" description="Polar residues" evidence="5">
    <location>
        <begin position="889"/>
        <end position="904"/>
    </location>
</feature>
<keyword evidence="8" id="KW-1185">Reference proteome</keyword>
<dbReference type="Pfam" id="PF09763">
    <property type="entry name" value="Sec3_CC"/>
    <property type="match status" value="1"/>
</dbReference>
<comment type="similarity">
    <text evidence="1">Belongs to the SEC3 family.</text>
</comment>
<feature type="domain" description="Exocyst complex component Sec3 PIP2-binding N-terminal" evidence="6">
    <location>
        <begin position="109"/>
        <end position="210"/>
    </location>
</feature>
<dbReference type="PANTHER" id="PTHR16092">
    <property type="entry name" value="SEC3/SYNTAXIN-RELATED"/>
    <property type="match status" value="1"/>
</dbReference>
<dbReference type="FunFam" id="2.30.29.90:FF:000003">
    <property type="entry name" value="Exocyst complex component Sec3"/>
    <property type="match status" value="1"/>
</dbReference>
<protein>
    <recommendedName>
        <fullName evidence="6">Exocyst complex component Sec3 PIP2-binding N-terminal domain-containing protein</fullName>
    </recommendedName>
</protein>
<feature type="region of interest" description="Disordered" evidence="5">
    <location>
        <begin position="883"/>
        <end position="921"/>
    </location>
</feature>
<dbReference type="GO" id="GO:0006887">
    <property type="term" value="P:exocytosis"/>
    <property type="evidence" value="ECO:0007669"/>
    <property type="project" value="UniProtKB-KW"/>
</dbReference>
<feature type="compositionally biased region" description="Polar residues" evidence="5">
    <location>
        <begin position="240"/>
        <end position="251"/>
    </location>
</feature>
<evidence type="ECO:0000256" key="1">
    <source>
        <dbReference type="ARBA" id="ARBA00006518"/>
    </source>
</evidence>
<keyword evidence="2" id="KW-0813">Transport</keyword>
<evidence type="ECO:0000313" key="7">
    <source>
        <dbReference type="EMBL" id="KAK3168556.1"/>
    </source>
</evidence>
<feature type="compositionally biased region" description="Polar residues" evidence="5">
    <location>
        <begin position="508"/>
        <end position="533"/>
    </location>
</feature>
<evidence type="ECO:0000259" key="6">
    <source>
        <dbReference type="SMART" id="SM01313"/>
    </source>
</evidence>
<dbReference type="GO" id="GO:0005886">
    <property type="term" value="C:plasma membrane"/>
    <property type="evidence" value="ECO:0007669"/>
    <property type="project" value="TreeGrafter"/>
</dbReference>
<dbReference type="GO" id="GO:0006893">
    <property type="term" value="P:Golgi to plasma membrane transport"/>
    <property type="evidence" value="ECO:0007669"/>
    <property type="project" value="TreeGrafter"/>
</dbReference>
<dbReference type="Proteomes" id="UP001276659">
    <property type="component" value="Unassembled WGS sequence"/>
</dbReference>
<dbReference type="SMART" id="SM01313">
    <property type="entry name" value="Sec3-PIP2_bind"/>
    <property type="match status" value="1"/>
</dbReference>
<dbReference type="InterPro" id="IPR028258">
    <property type="entry name" value="Sec3-PIP2_bind"/>
</dbReference>
<dbReference type="EMBL" id="JASNWA010000010">
    <property type="protein sequence ID" value="KAK3168556.1"/>
    <property type="molecule type" value="Genomic_DNA"/>
</dbReference>